<comment type="similarity">
    <text evidence="11 12">Belongs to the ApbE family.</text>
</comment>
<keyword evidence="7 11" id="KW-0274">FAD</keyword>
<protein>
    <recommendedName>
        <fullName evidence="3 11">FAD:protein FMN transferase</fullName>
        <ecNumber evidence="2 11">2.7.1.180</ecNumber>
    </recommendedName>
    <alternativeName>
        <fullName evidence="9 11">Flavin transferase</fullName>
    </alternativeName>
</protein>
<comment type="catalytic activity">
    <reaction evidence="10 11 12">
        <text>L-threonyl-[protein] + FAD = FMN-L-threonyl-[protein] + AMP + H(+)</text>
        <dbReference type="Rhea" id="RHEA:36847"/>
        <dbReference type="Rhea" id="RHEA-COMP:11060"/>
        <dbReference type="Rhea" id="RHEA-COMP:11061"/>
        <dbReference type="ChEBI" id="CHEBI:15378"/>
        <dbReference type="ChEBI" id="CHEBI:30013"/>
        <dbReference type="ChEBI" id="CHEBI:57692"/>
        <dbReference type="ChEBI" id="CHEBI:74257"/>
        <dbReference type="ChEBI" id="CHEBI:456215"/>
        <dbReference type="EC" id="2.7.1.180"/>
    </reaction>
</comment>
<keyword evidence="12" id="KW-0997">Cell inner membrane</keyword>
<dbReference type="PANTHER" id="PTHR30040">
    <property type="entry name" value="THIAMINE BIOSYNTHESIS LIPOPROTEIN APBE"/>
    <property type="match status" value="1"/>
</dbReference>
<evidence type="ECO:0000313" key="13">
    <source>
        <dbReference type="EMBL" id="WRS38875.1"/>
    </source>
</evidence>
<evidence type="ECO:0000256" key="5">
    <source>
        <dbReference type="ARBA" id="ARBA00022679"/>
    </source>
</evidence>
<evidence type="ECO:0000256" key="9">
    <source>
        <dbReference type="ARBA" id="ARBA00031306"/>
    </source>
</evidence>
<evidence type="ECO:0000256" key="4">
    <source>
        <dbReference type="ARBA" id="ARBA00022630"/>
    </source>
</evidence>
<keyword evidence="12" id="KW-0472">Membrane</keyword>
<keyword evidence="4 11" id="KW-0285">Flavoprotein</keyword>
<dbReference type="SUPFAM" id="SSF143631">
    <property type="entry name" value="ApbE-like"/>
    <property type="match status" value="1"/>
</dbReference>
<evidence type="ECO:0000256" key="3">
    <source>
        <dbReference type="ARBA" id="ARBA00016337"/>
    </source>
</evidence>
<evidence type="ECO:0000256" key="7">
    <source>
        <dbReference type="ARBA" id="ARBA00022827"/>
    </source>
</evidence>
<comment type="subcellular location">
    <subcellularLocation>
        <location evidence="12">Cell inner membrane</location>
        <topology evidence="12">Lipid-anchor</topology>
        <orientation evidence="12">Periplasmic side</orientation>
    </subcellularLocation>
</comment>
<dbReference type="PIRSF" id="PIRSF006268">
    <property type="entry name" value="ApbE"/>
    <property type="match status" value="1"/>
</dbReference>
<sequence>MRTARNAIGLLLLWLLAACSAPPLVQQQSYVFGTLVEVSVYGAPEVQAQKAIAAVLQHFDELHRRLHAWQPSELSRLNASFAKGEHAAVAPDLAAMLLDAQALAARSDDLFNPAIGGLIALWGFHSDAPRGTVPDDAAIARWVRADPRLRDIHVANGMAWSDNPAVQLDLGGYAKGRALDDAAAILKAHGIANALVNIGGNVIALGRHGDRPWRVGIQHPRRAGTLATLDLRDGEAIGTSGDYQRFFEAGGRRYCHLIDPRTGRPAADMQSVTILVSGPHAGTRSDALSKPLFIDGPAHLAEHASRLGVADYLAVDAAGKMHVSAAMKARLR</sequence>
<dbReference type="Proteomes" id="UP001334732">
    <property type="component" value="Chromosome"/>
</dbReference>
<evidence type="ECO:0000256" key="12">
    <source>
        <dbReference type="RuleBase" id="RU363002"/>
    </source>
</evidence>
<reference evidence="13 14" key="1">
    <citation type="submission" date="2023-12" db="EMBL/GenBank/DDBJ databases">
        <title>Thiobacillus sedimentum sp. nov., a chemolithoautotrophic sulfur-oxidizing bacterium isolated from freshwater sediment.</title>
        <authorList>
            <person name="Luo J."/>
            <person name="Dai C."/>
        </authorList>
    </citation>
    <scope>NUCLEOTIDE SEQUENCE [LARGE SCALE GENOMIC DNA]</scope>
    <source>
        <strain evidence="13 14">SCUT-2</strain>
    </source>
</reference>
<dbReference type="Pfam" id="PF02424">
    <property type="entry name" value="ApbE"/>
    <property type="match status" value="1"/>
</dbReference>
<dbReference type="Gene3D" id="3.10.520.10">
    <property type="entry name" value="ApbE-like domains"/>
    <property type="match status" value="1"/>
</dbReference>
<dbReference type="InterPro" id="IPR003374">
    <property type="entry name" value="ApbE-like_sf"/>
</dbReference>
<keyword evidence="8 11" id="KW-0460">Magnesium</keyword>
<organism evidence="13 14">
    <name type="scientific">Thiobacillus sedimenti</name>
    <dbReference type="NCBI Taxonomy" id="3110231"/>
    <lineage>
        <taxon>Bacteria</taxon>
        <taxon>Pseudomonadati</taxon>
        <taxon>Pseudomonadota</taxon>
        <taxon>Betaproteobacteria</taxon>
        <taxon>Nitrosomonadales</taxon>
        <taxon>Thiobacillaceae</taxon>
        <taxon>Thiobacillus</taxon>
    </lineage>
</organism>
<evidence type="ECO:0000256" key="11">
    <source>
        <dbReference type="PIRNR" id="PIRNR006268"/>
    </source>
</evidence>
<keyword evidence="5 11" id="KW-0808">Transferase</keyword>
<keyword evidence="12" id="KW-1003">Cell membrane</keyword>
<comment type="function">
    <text evidence="12">Flavin transferase that catalyzes the transfer of the FMN moiety of FAD and its covalent binding to the hydroxyl group of a threonine residue in a target flavoprotein.</text>
</comment>
<accession>A0ABZ1CIU8</accession>
<dbReference type="GO" id="GO:0016740">
    <property type="term" value="F:transferase activity"/>
    <property type="evidence" value="ECO:0007669"/>
    <property type="project" value="UniProtKB-KW"/>
</dbReference>
<evidence type="ECO:0000256" key="1">
    <source>
        <dbReference type="ARBA" id="ARBA00001946"/>
    </source>
</evidence>
<name>A0ABZ1CIU8_9PROT</name>
<evidence type="ECO:0000256" key="2">
    <source>
        <dbReference type="ARBA" id="ARBA00011955"/>
    </source>
</evidence>
<feature type="signal peptide" evidence="12">
    <location>
        <begin position="1"/>
        <end position="20"/>
    </location>
</feature>
<keyword evidence="14" id="KW-1185">Reference proteome</keyword>
<dbReference type="PANTHER" id="PTHR30040:SF2">
    <property type="entry name" value="FAD:PROTEIN FMN TRANSFERASE"/>
    <property type="match status" value="1"/>
</dbReference>
<keyword evidence="12" id="KW-0449">Lipoprotein</keyword>
<proteinExistence type="inferred from homology"/>
<dbReference type="InterPro" id="IPR024932">
    <property type="entry name" value="ApbE"/>
</dbReference>
<dbReference type="EMBL" id="CP141769">
    <property type="protein sequence ID" value="WRS38875.1"/>
    <property type="molecule type" value="Genomic_DNA"/>
</dbReference>
<evidence type="ECO:0000313" key="14">
    <source>
        <dbReference type="Proteomes" id="UP001334732"/>
    </source>
</evidence>
<dbReference type="EC" id="2.7.1.180" evidence="2 11"/>
<dbReference type="RefSeq" id="WP_324779407.1">
    <property type="nucleotide sequence ID" value="NZ_CP141769.1"/>
</dbReference>
<keyword evidence="12" id="KW-0732">Signal</keyword>
<feature type="chain" id="PRO_5045014448" description="FAD:protein FMN transferase" evidence="12">
    <location>
        <begin position="21"/>
        <end position="332"/>
    </location>
</feature>
<evidence type="ECO:0000256" key="10">
    <source>
        <dbReference type="ARBA" id="ARBA00048540"/>
    </source>
</evidence>
<dbReference type="PROSITE" id="PS51257">
    <property type="entry name" value="PROKAR_LIPOPROTEIN"/>
    <property type="match status" value="1"/>
</dbReference>
<gene>
    <name evidence="13" type="ORF">VA613_12830</name>
</gene>
<evidence type="ECO:0000256" key="6">
    <source>
        <dbReference type="ARBA" id="ARBA00022723"/>
    </source>
</evidence>
<comment type="cofactor">
    <cofactor evidence="1 12">
        <name>Mg(2+)</name>
        <dbReference type="ChEBI" id="CHEBI:18420"/>
    </cofactor>
</comment>
<keyword evidence="6 11" id="KW-0479">Metal-binding</keyword>
<evidence type="ECO:0000256" key="8">
    <source>
        <dbReference type="ARBA" id="ARBA00022842"/>
    </source>
</evidence>